<proteinExistence type="predicted"/>
<name>A0ABW0YUY1_9ACTN</name>
<feature type="region of interest" description="Disordered" evidence="1">
    <location>
        <begin position="49"/>
        <end position="72"/>
    </location>
</feature>
<dbReference type="RefSeq" id="WP_390314360.1">
    <property type="nucleotide sequence ID" value="NZ_JBHSPB010000002.1"/>
</dbReference>
<evidence type="ECO:0000256" key="1">
    <source>
        <dbReference type="SAM" id="MobiDB-lite"/>
    </source>
</evidence>
<evidence type="ECO:0000313" key="2">
    <source>
        <dbReference type="EMBL" id="MFC5719302.1"/>
    </source>
</evidence>
<dbReference type="Proteomes" id="UP001596083">
    <property type="component" value="Unassembled WGS sequence"/>
</dbReference>
<sequence length="72" mass="7235">MDKAGIALIAAAVGIAVLVLLSTAGFPEALGIALIDLLRVAGDWAVRRGRGARSPASEPDHRSGGRCPGGIC</sequence>
<keyword evidence="3" id="KW-1185">Reference proteome</keyword>
<accession>A0ABW0YUY1</accession>
<protein>
    <submittedName>
        <fullName evidence="2">Uncharacterized protein</fullName>
    </submittedName>
</protein>
<reference evidence="3" key="1">
    <citation type="journal article" date="2019" name="Int. J. Syst. Evol. Microbiol.">
        <title>The Global Catalogue of Microorganisms (GCM) 10K type strain sequencing project: providing services to taxonomists for standard genome sequencing and annotation.</title>
        <authorList>
            <consortium name="The Broad Institute Genomics Platform"/>
            <consortium name="The Broad Institute Genome Sequencing Center for Infectious Disease"/>
            <person name="Wu L."/>
            <person name="Ma J."/>
        </authorList>
    </citation>
    <scope>NUCLEOTIDE SEQUENCE [LARGE SCALE GENOMIC DNA]</scope>
    <source>
        <strain evidence="3">CGMCC 4.7304</strain>
    </source>
</reference>
<gene>
    <name evidence="2" type="ORF">ACFP1Z_03760</name>
</gene>
<organism evidence="2 3">
    <name type="scientific">Streptomyces gamaensis</name>
    <dbReference type="NCBI Taxonomy" id="1763542"/>
    <lineage>
        <taxon>Bacteria</taxon>
        <taxon>Bacillati</taxon>
        <taxon>Actinomycetota</taxon>
        <taxon>Actinomycetes</taxon>
        <taxon>Kitasatosporales</taxon>
        <taxon>Streptomycetaceae</taxon>
        <taxon>Streptomyces</taxon>
    </lineage>
</organism>
<comment type="caution">
    <text evidence="2">The sequence shown here is derived from an EMBL/GenBank/DDBJ whole genome shotgun (WGS) entry which is preliminary data.</text>
</comment>
<dbReference type="EMBL" id="JBHSPB010000002">
    <property type="protein sequence ID" value="MFC5719302.1"/>
    <property type="molecule type" value="Genomic_DNA"/>
</dbReference>
<evidence type="ECO:0000313" key="3">
    <source>
        <dbReference type="Proteomes" id="UP001596083"/>
    </source>
</evidence>